<name>A0A975BMR6_9BACT</name>
<keyword evidence="2" id="KW-1185">Reference proteome</keyword>
<proteinExistence type="predicted"/>
<dbReference type="AlphaFoldDB" id="A0A975BMR6"/>
<sequence length="51" mass="5773">MSADRKVSVLCATMKSGFFHRTMYPLRQKKPGFLPHLSCPPCEALKIFSIC</sequence>
<accession>A0A975BMR6</accession>
<dbReference type="EMBL" id="CP061800">
    <property type="protein sequence ID" value="QTA87760.1"/>
    <property type="molecule type" value="Genomic_DNA"/>
</dbReference>
<dbReference type="Proteomes" id="UP000663722">
    <property type="component" value="Chromosome"/>
</dbReference>
<reference evidence="1" key="1">
    <citation type="journal article" date="2021" name="Microb. Physiol.">
        <title>Proteogenomic Insights into the Physiology of Marine, Sulfate-Reducing, Filamentous Desulfonema limicola and Desulfonema magnum.</title>
        <authorList>
            <person name="Schnaars V."/>
            <person name="Wohlbrand L."/>
            <person name="Scheve S."/>
            <person name="Hinrichs C."/>
            <person name="Reinhardt R."/>
            <person name="Rabus R."/>
        </authorList>
    </citation>
    <scope>NUCLEOTIDE SEQUENCE</scope>
    <source>
        <strain evidence="1">4be13</strain>
    </source>
</reference>
<evidence type="ECO:0000313" key="2">
    <source>
        <dbReference type="Proteomes" id="UP000663722"/>
    </source>
</evidence>
<evidence type="ECO:0000313" key="1">
    <source>
        <dbReference type="EMBL" id="QTA87760.1"/>
    </source>
</evidence>
<gene>
    <name evidence="1" type="ORF">dnm_037970</name>
</gene>
<organism evidence="1 2">
    <name type="scientific">Desulfonema magnum</name>
    <dbReference type="NCBI Taxonomy" id="45655"/>
    <lineage>
        <taxon>Bacteria</taxon>
        <taxon>Pseudomonadati</taxon>
        <taxon>Thermodesulfobacteriota</taxon>
        <taxon>Desulfobacteria</taxon>
        <taxon>Desulfobacterales</taxon>
        <taxon>Desulfococcaceae</taxon>
        <taxon>Desulfonema</taxon>
    </lineage>
</organism>
<protein>
    <submittedName>
        <fullName evidence="1">Uncharacterized protein</fullName>
    </submittedName>
</protein>
<dbReference type="KEGG" id="dmm:dnm_037970"/>